<dbReference type="InterPro" id="IPR017896">
    <property type="entry name" value="4Fe4S_Fe-S-bd"/>
</dbReference>
<protein>
    <submittedName>
        <fullName evidence="10">FAD-dependent oxidoreductase</fullName>
    </submittedName>
</protein>
<dbReference type="Proteomes" id="UP001154240">
    <property type="component" value="Unassembled WGS sequence"/>
</dbReference>
<reference evidence="10" key="2">
    <citation type="submission" date="2022-10" db="EMBL/GenBank/DDBJ databases">
        <authorList>
            <person name="Aronson H.S."/>
        </authorList>
    </citation>
    <scope>NUCLEOTIDE SEQUENCE</scope>
    <source>
        <strain evidence="10">RS19-109</strain>
    </source>
</reference>
<comment type="cofactor">
    <cofactor evidence="1">
        <name>FAD</name>
        <dbReference type="ChEBI" id="CHEBI:57692"/>
    </cofactor>
</comment>
<dbReference type="GO" id="GO:0016491">
    <property type="term" value="F:oxidoreductase activity"/>
    <property type="evidence" value="ECO:0007669"/>
    <property type="project" value="UniProtKB-KW"/>
</dbReference>
<evidence type="ECO:0000256" key="5">
    <source>
        <dbReference type="ARBA" id="ARBA00022827"/>
    </source>
</evidence>
<gene>
    <name evidence="10" type="ORF">OLX77_07110</name>
</gene>
<dbReference type="InterPro" id="IPR039650">
    <property type="entry name" value="HdrA-like"/>
</dbReference>
<accession>A0A9X4RM87</accession>
<comment type="caution">
    <text evidence="10">The sequence shown here is derived from an EMBL/GenBank/DDBJ whole genome shotgun (WGS) entry which is preliminary data.</text>
</comment>
<evidence type="ECO:0000313" key="10">
    <source>
        <dbReference type="EMBL" id="MDG4475928.1"/>
    </source>
</evidence>
<keyword evidence="7" id="KW-0408">Iron</keyword>
<keyword evidence="11" id="KW-1185">Reference proteome</keyword>
<keyword evidence="6" id="KW-0560">Oxidoreductase</keyword>
<evidence type="ECO:0000256" key="3">
    <source>
        <dbReference type="ARBA" id="ARBA00022485"/>
    </source>
</evidence>
<feature type="domain" description="4Fe-4S ferredoxin-type" evidence="9">
    <location>
        <begin position="102"/>
        <end position="124"/>
    </location>
</feature>
<dbReference type="GO" id="GO:0051539">
    <property type="term" value="F:4 iron, 4 sulfur cluster binding"/>
    <property type="evidence" value="ECO:0007669"/>
    <property type="project" value="UniProtKB-KW"/>
</dbReference>
<proteinExistence type="inferred from homology"/>
<keyword evidence="5" id="KW-0285">Flavoprotein</keyword>
<dbReference type="InterPro" id="IPR017900">
    <property type="entry name" value="4Fe4S_Fe_S_CS"/>
</dbReference>
<dbReference type="SUPFAM" id="SSF51905">
    <property type="entry name" value="FAD/NAD(P)-binding domain"/>
    <property type="match status" value="1"/>
</dbReference>
<dbReference type="AlphaFoldDB" id="A0A9X4RM87"/>
<keyword evidence="8" id="KW-0411">Iron-sulfur</keyword>
<evidence type="ECO:0000256" key="8">
    <source>
        <dbReference type="ARBA" id="ARBA00023014"/>
    </source>
</evidence>
<dbReference type="PRINTS" id="PR00368">
    <property type="entry name" value="FADPNR"/>
</dbReference>
<dbReference type="GO" id="GO:0046872">
    <property type="term" value="F:metal ion binding"/>
    <property type="evidence" value="ECO:0007669"/>
    <property type="project" value="UniProtKB-KW"/>
</dbReference>
<keyword evidence="4" id="KW-0479">Metal-binding</keyword>
<evidence type="ECO:0000259" key="9">
    <source>
        <dbReference type="PROSITE" id="PS51379"/>
    </source>
</evidence>
<evidence type="ECO:0000313" key="11">
    <source>
        <dbReference type="Proteomes" id="UP001154240"/>
    </source>
</evidence>
<dbReference type="EMBL" id="JAPHEH010000001">
    <property type="protein sequence ID" value="MDG4475928.1"/>
    <property type="molecule type" value="Genomic_DNA"/>
</dbReference>
<name>A0A9X4RM87_9BACT</name>
<evidence type="ECO:0000256" key="2">
    <source>
        <dbReference type="ARBA" id="ARBA00006561"/>
    </source>
</evidence>
<keyword evidence="3" id="KW-0004">4Fe-4S</keyword>
<evidence type="ECO:0000256" key="1">
    <source>
        <dbReference type="ARBA" id="ARBA00001974"/>
    </source>
</evidence>
<keyword evidence="5" id="KW-0274">FAD</keyword>
<dbReference type="PANTHER" id="PTHR43498:SF1">
    <property type="entry name" value="COB--COM HETERODISULFIDE REDUCTASE IRON-SULFUR SUBUNIT A"/>
    <property type="match status" value="1"/>
</dbReference>
<dbReference type="Gene3D" id="3.50.50.60">
    <property type="entry name" value="FAD/NAD(P)-binding domain"/>
    <property type="match status" value="1"/>
</dbReference>
<dbReference type="PROSITE" id="PS51379">
    <property type="entry name" value="4FE4S_FER_2"/>
    <property type="match status" value="1"/>
</dbReference>
<evidence type="ECO:0000256" key="7">
    <source>
        <dbReference type="ARBA" id="ARBA00023004"/>
    </source>
</evidence>
<organism evidence="10 11">
    <name type="scientific">Thiovibrio frasassiensis</name>
    <dbReference type="NCBI Taxonomy" id="2984131"/>
    <lineage>
        <taxon>Bacteria</taxon>
        <taxon>Pseudomonadati</taxon>
        <taxon>Thermodesulfobacteriota</taxon>
        <taxon>Desulfobulbia</taxon>
        <taxon>Desulfobulbales</taxon>
        <taxon>Thiovibrionaceae</taxon>
        <taxon>Thiovibrio</taxon>
    </lineage>
</organism>
<dbReference type="Gene3D" id="3.30.70.20">
    <property type="match status" value="1"/>
</dbReference>
<evidence type="ECO:0000256" key="4">
    <source>
        <dbReference type="ARBA" id="ARBA00022723"/>
    </source>
</evidence>
<dbReference type="RefSeq" id="WP_307632902.1">
    <property type="nucleotide sequence ID" value="NZ_JAPHEH010000001.1"/>
</dbReference>
<dbReference type="Pfam" id="PF12831">
    <property type="entry name" value="FAD_oxidored"/>
    <property type="match status" value="1"/>
</dbReference>
<dbReference type="PANTHER" id="PTHR43498">
    <property type="entry name" value="FERREDOXIN:COB-COM HETERODISULFIDE REDUCTASE SUBUNIT A"/>
    <property type="match status" value="1"/>
</dbReference>
<dbReference type="Pfam" id="PF00037">
    <property type="entry name" value="Fer4"/>
    <property type="match status" value="1"/>
</dbReference>
<reference evidence="10" key="1">
    <citation type="journal article" date="2022" name="bioRxiv">
        <title>Thiovibrio frasassiensisgen. nov., sp. nov., an autotrophic, elemental sulfur disproportionating bacterium isolated from sulfidic karst sediment, and proposal of Thiovibrionaceae fam. nov.</title>
        <authorList>
            <person name="Aronson H."/>
            <person name="Thomas C."/>
            <person name="Bhattacharyya M."/>
            <person name="Eckstein S."/>
            <person name="Jensen S."/>
            <person name="Barco R."/>
            <person name="Macalady J."/>
            <person name="Amend J."/>
        </authorList>
    </citation>
    <scope>NUCLEOTIDE SEQUENCE</scope>
    <source>
        <strain evidence="10">RS19-109</strain>
    </source>
</reference>
<dbReference type="Gene3D" id="3.40.50.720">
    <property type="entry name" value="NAD(P)-binding Rossmann-like Domain"/>
    <property type="match status" value="1"/>
</dbReference>
<dbReference type="InterPro" id="IPR036188">
    <property type="entry name" value="FAD/NAD-bd_sf"/>
</dbReference>
<comment type="similarity">
    <text evidence="2">Belongs to the HdrA family.</text>
</comment>
<sequence length="420" mass="45096">MTDERSAPAGAVLVVGGGISGLTAALEAAEVGKDVFLIERNPYLGGRVAQLNQYFPKLCPPSCGLEINFQRIKANRRVRVYTMTEVKSVAGGPGKYQVTLESKPRFINNNCTACGACADACPDERDNDFNFGMNKSKAVYKPHDMAFPMKYVLDKDACSAAGLQAVKDACKYDAVELDMAAKEFTVDVSAIVWATGWNPYDPTKLTNLKYDSSNAIITNMMMERLAAPNGPTGGKILRPGDNKEPASFAFVQCAGSRDENHLEYCSYICCMASMKHINYIREQYPEAKITVFYIDLRTPGKYEKFREKLMSDANITWVKGKVADIVAEADGSVTLIAENAVTGDKIKETVDLAILATGMEPAAKAQAAALGLSVDSNGFILADAEGGMVSAGCAKKAADVVTCGQSATAAAMKAIQASRR</sequence>
<dbReference type="PROSITE" id="PS00198">
    <property type="entry name" value="4FE4S_FER_1"/>
    <property type="match status" value="1"/>
</dbReference>
<evidence type="ECO:0000256" key="6">
    <source>
        <dbReference type="ARBA" id="ARBA00023002"/>
    </source>
</evidence>